<dbReference type="EMBL" id="AP022660">
    <property type="protein sequence ID" value="BCA48124.1"/>
    <property type="molecule type" value="Genomic_DNA"/>
</dbReference>
<reference evidence="2 3" key="1">
    <citation type="submission" date="2020-02" db="EMBL/GenBank/DDBJ databases">
        <title>Whole-genome sequencing and comparative analysis of the genomes of Bacteroides thetaiotaomicron and Escherichia coli isolated from a healthy resident in Vietnam.</title>
        <authorList>
            <person name="Mohsin M."/>
            <person name="Tanaka K."/>
            <person name="Kawahara R."/>
            <person name="Kondo S."/>
            <person name="Noguchi H."/>
            <person name="Motooka D."/>
            <person name="Nakamura S."/>
            <person name="Khong D.T."/>
            <person name="Nguyen T.N."/>
            <person name="Tran H.T."/>
            <person name="Yamamoto Y."/>
        </authorList>
    </citation>
    <scope>NUCLEOTIDE SEQUENCE [LARGE SCALE GENOMIC DNA]</scope>
    <source>
        <strain evidence="2 3">F9-2</strain>
    </source>
</reference>
<feature type="transmembrane region" description="Helical" evidence="1">
    <location>
        <begin position="74"/>
        <end position="90"/>
    </location>
</feature>
<accession>A0A679H121</accession>
<keyword evidence="1" id="KW-0812">Transmembrane</keyword>
<evidence type="ECO:0000256" key="1">
    <source>
        <dbReference type="SAM" id="Phobius"/>
    </source>
</evidence>
<dbReference type="AlphaFoldDB" id="A0A679H121"/>
<dbReference type="Proteomes" id="UP000500882">
    <property type="component" value="Chromosome"/>
</dbReference>
<feature type="transmembrane region" description="Helical" evidence="1">
    <location>
        <begin position="20"/>
        <end position="39"/>
    </location>
</feature>
<evidence type="ECO:0000313" key="3">
    <source>
        <dbReference type="Proteomes" id="UP000500882"/>
    </source>
</evidence>
<organism evidence="2 3">
    <name type="scientific">Bacteroides thetaiotaomicron</name>
    <dbReference type="NCBI Taxonomy" id="818"/>
    <lineage>
        <taxon>Bacteria</taxon>
        <taxon>Pseudomonadati</taxon>
        <taxon>Bacteroidota</taxon>
        <taxon>Bacteroidia</taxon>
        <taxon>Bacteroidales</taxon>
        <taxon>Bacteroidaceae</taxon>
        <taxon>Bacteroides</taxon>
    </lineage>
</organism>
<sequence>MNIKFDVMNETGKASLMSRIIIGIIGLIMFSLNVYLYIWDPLEKHYDLNKIVFGWLIVLFILNYLFRHSKCWKIGYVISIILLALAYFIIPM</sequence>
<gene>
    <name evidence="2" type="ORF">BatF92_00660</name>
</gene>
<keyword evidence="1" id="KW-0472">Membrane</keyword>
<name>A0A679H121_BACT4</name>
<feature type="transmembrane region" description="Helical" evidence="1">
    <location>
        <begin position="51"/>
        <end position="67"/>
    </location>
</feature>
<proteinExistence type="predicted"/>
<evidence type="ECO:0008006" key="4">
    <source>
        <dbReference type="Google" id="ProtNLM"/>
    </source>
</evidence>
<keyword evidence="1" id="KW-1133">Transmembrane helix</keyword>
<evidence type="ECO:0000313" key="2">
    <source>
        <dbReference type="EMBL" id="BCA48124.1"/>
    </source>
</evidence>
<protein>
    <recommendedName>
        <fullName evidence="4">Transmembrane protein</fullName>
    </recommendedName>
</protein>